<sequence length="279" mass="31283">MFEKQKQDVGENSTAIQAGGNVTITPYQELRAIFLDLFELNFPRIQQAAKETADQRIEAMLDELQKSFIKHKDQIDPRKFEEPAMQYEMQAMAIDVARKGEKSNVGLLCELFCTMMSKDCPELIELIAAEARRILPNLSPKHVSYLSLEVLVNEAALTAPNLQTINHIVGQTLSHISKCSQVTQSDLQYISVSGAIVARGITHVGVTPSFIKDIPELKGKNAEQIIEYSNKNGLNSFSELQDLITKLHIGHFQLTAVGRLIGWLNLSKFTQIDIKQLFK</sequence>
<keyword evidence="2" id="KW-1185">Reference proteome</keyword>
<dbReference type="Proteomes" id="UP000664882">
    <property type="component" value="Unassembled WGS sequence"/>
</dbReference>
<accession>A0ABS3NHY7</accession>
<dbReference type="RefSeq" id="WP_208006063.1">
    <property type="nucleotide sequence ID" value="NZ_JAGDFX010000013.1"/>
</dbReference>
<organism evidence="1 2">
    <name type="scientific">Oceanisphaera pacifica</name>
    <dbReference type="NCBI Taxonomy" id="2818389"/>
    <lineage>
        <taxon>Bacteria</taxon>
        <taxon>Pseudomonadati</taxon>
        <taxon>Pseudomonadota</taxon>
        <taxon>Gammaproteobacteria</taxon>
        <taxon>Aeromonadales</taxon>
        <taxon>Aeromonadaceae</taxon>
        <taxon>Oceanisphaera</taxon>
    </lineage>
</organism>
<protein>
    <recommendedName>
        <fullName evidence="3">DUF4393 domain-containing protein</fullName>
    </recommendedName>
</protein>
<dbReference type="NCBIfam" id="NF045477">
    <property type="entry name" value="LPO_1073_dom"/>
    <property type="match status" value="1"/>
</dbReference>
<name>A0ABS3NHY7_9GAMM</name>
<comment type="caution">
    <text evidence="1">The sequence shown here is derived from an EMBL/GenBank/DDBJ whole genome shotgun (WGS) entry which is preliminary data.</text>
</comment>
<evidence type="ECO:0008006" key="3">
    <source>
        <dbReference type="Google" id="ProtNLM"/>
    </source>
</evidence>
<reference evidence="1 2" key="1">
    <citation type="submission" date="2021-03" db="EMBL/GenBank/DDBJ databases">
        <title>Oceanisphaera sp. nov., isolated from the intestine.</title>
        <authorList>
            <person name="Zhao L.-H."/>
            <person name="Shi L.-F."/>
        </authorList>
    </citation>
    <scope>NUCLEOTIDE SEQUENCE [LARGE SCALE GENOMIC DNA]</scope>
    <source>
        <strain evidence="1 2">DM8</strain>
    </source>
</reference>
<evidence type="ECO:0000313" key="2">
    <source>
        <dbReference type="Proteomes" id="UP000664882"/>
    </source>
</evidence>
<proteinExistence type="predicted"/>
<evidence type="ECO:0000313" key="1">
    <source>
        <dbReference type="EMBL" id="MBO1520182.1"/>
    </source>
</evidence>
<gene>
    <name evidence="1" type="ORF">J3U76_11200</name>
</gene>
<dbReference type="InterPro" id="IPR053773">
    <property type="entry name" value="Vpar_1526-like"/>
</dbReference>
<dbReference type="EMBL" id="JAGDFX010000013">
    <property type="protein sequence ID" value="MBO1520182.1"/>
    <property type="molecule type" value="Genomic_DNA"/>
</dbReference>